<proteinExistence type="inferred from homology"/>
<feature type="transmembrane region" description="Helical" evidence="9">
    <location>
        <begin position="61"/>
        <end position="83"/>
    </location>
</feature>
<keyword evidence="3" id="KW-0813">Transport</keyword>
<dbReference type="EMBL" id="CP078145">
    <property type="protein sequence ID" value="QXN91128.1"/>
    <property type="molecule type" value="Genomic_DNA"/>
</dbReference>
<feature type="transmembrane region" description="Helical" evidence="9">
    <location>
        <begin position="89"/>
        <end position="111"/>
    </location>
</feature>
<evidence type="ECO:0000313" key="10">
    <source>
        <dbReference type="EMBL" id="QXN91128.1"/>
    </source>
</evidence>
<comment type="similarity">
    <text evidence="2">Belongs to the autoinducer-2 exporter (AI-2E) (TC 2.A.86) family.</text>
</comment>
<evidence type="ECO:0000256" key="2">
    <source>
        <dbReference type="ARBA" id="ARBA00009773"/>
    </source>
</evidence>
<keyword evidence="11" id="KW-1185">Reference proteome</keyword>
<feature type="transmembrane region" description="Helical" evidence="9">
    <location>
        <begin position="199"/>
        <end position="221"/>
    </location>
</feature>
<keyword evidence="6 9" id="KW-1133">Transmembrane helix</keyword>
<keyword evidence="4" id="KW-1003">Cell membrane</keyword>
<evidence type="ECO:0000313" key="11">
    <source>
        <dbReference type="Proteomes" id="UP000694257"/>
    </source>
</evidence>
<evidence type="ECO:0000256" key="1">
    <source>
        <dbReference type="ARBA" id="ARBA00004651"/>
    </source>
</evidence>
<keyword evidence="7 9" id="KW-0472">Membrane</keyword>
<reference evidence="10 11" key="1">
    <citation type="submission" date="2021-07" db="EMBL/GenBank/DDBJ databases">
        <title>Whole Genome Sequence of Nocardia Iowensis.</title>
        <authorList>
            <person name="Lamm A."/>
            <person name="Collins-Fairclough A.M."/>
            <person name="Bunk B."/>
            <person name="Sproer C."/>
        </authorList>
    </citation>
    <scope>NUCLEOTIDE SEQUENCE [LARGE SCALE GENOMIC DNA]</scope>
    <source>
        <strain evidence="10 11">NRRL 5646</strain>
    </source>
</reference>
<evidence type="ECO:0000256" key="3">
    <source>
        <dbReference type="ARBA" id="ARBA00022448"/>
    </source>
</evidence>
<feature type="region of interest" description="Disordered" evidence="8">
    <location>
        <begin position="398"/>
        <end position="432"/>
    </location>
</feature>
<accession>A0ABX8RNB4</accession>
<protein>
    <submittedName>
        <fullName evidence="10">AI-2E family transporter</fullName>
    </submittedName>
</protein>
<sequence length="432" mass="46499">MSTAARGPLARPGRLRADLGAPGYVDVVAADDDETTPPAGISAPAGEAVVTAEVTTGPPPWLLRAFLLAAATVAGLFASYWALTRLQGLLTILLVSLFLAFAIEPAVNWLARRGMRRGPATGVVFLVLAVIVVGFFWTLGSLLIDQVTTLVNNAPQYADQGIDWANRTFKTHLSGTDIEKYTSNWSKYLEGMAGNAWDIGTKTIGVVFQSLGVLLFTYYFAADGPRFRNAVCSLLPPRRQRHVLRAWDIAVEKTGGYIYSRGLLALASTLAHYVALRVLDVPSAFALALWVGVVSQFIPTVGTYLAGALPVIVALVHDPSDALWILGFIVLYQQFENYVLQPRITATTLDMHPAVAFGAVLAGAALLGATGALLAIPVTATVQAFSGAYIRRYDVETDVDTTKPEPPPKKKPRKWSRQLTFRFTGSGQPPTD</sequence>
<dbReference type="PANTHER" id="PTHR21716:SF53">
    <property type="entry name" value="PERMEASE PERM-RELATED"/>
    <property type="match status" value="1"/>
</dbReference>
<feature type="transmembrane region" description="Helical" evidence="9">
    <location>
        <begin position="322"/>
        <end position="340"/>
    </location>
</feature>
<name>A0ABX8RNB4_NOCIO</name>
<organism evidence="10 11">
    <name type="scientific">Nocardia iowensis</name>
    <dbReference type="NCBI Taxonomy" id="204891"/>
    <lineage>
        <taxon>Bacteria</taxon>
        <taxon>Bacillati</taxon>
        <taxon>Actinomycetota</taxon>
        <taxon>Actinomycetes</taxon>
        <taxon>Mycobacteriales</taxon>
        <taxon>Nocardiaceae</taxon>
        <taxon>Nocardia</taxon>
    </lineage>
</organism>
<keyword evidence="5 9" id="KW-0812">Transmembrane</keyword>
<comment type="subcellular location">
    <subcellularLocation>
        <location evidence="1">Cell membrane</location>
        <topology evidence="1">Multi-pass membrane protein</topology>
    </subcellularLocation>
</comment>
<feature type="transmembrane region" description="Helical" evidence="9">
    <location>
        <begin position="352"/>
        <end position="376"/>
    </location>
</feature>
<gene>
    <name evidence="10" type="ORF">KV110_38320</name>
</gene>
<feature type="compositionally biased region" description="Basic and acidic residues" evidence="8">
    <location>
        <begin position="398"/>
        <end position="408"/>
    </location>
</feature>
<feature type="transmembrane region" description="Helical" evidence="9">
    <location>
        <begin position="287"/>
        <end position="316"/>
    </location>
</feature>
<evidence type="ECO:0000256" key="9">
    <source>
        <dbReference type="SAM" id="Phobius"/>
    </source>
</evidence>
<feature type="transmembrane region" description="Helical" evidence="9">
    <location>
        <begin position="123"/>
        <end position="144"/>
    </location>
</feature>
<evidence type="ECO:0000256" key="4">
    <source>
        <dbReference type="ARBA" id="ARBA00022475"/>
    </source>
</evidence>
<evidence type="ECO:0000256" key="8">
    <source>
        <dbReference type="SAM" id="MobiDB-lite"/>
    </source>
</evidence>
<feature type="compositionally biased region" description="Polar residues" evidence="8">
    <location>
        <begin position="417"/>
        <end position="432"/>
    </location>
</feature>
<dbReference type="InterPro" id="IPR002549">
    <property type="entry name" value="AI-2E-like"/>
</dbReference>
<dbReference type="PANTHER" id="PTHR21716">
    <property type="entry name" value="TRANSMEMBRANE PROTEIN"/>
    <property type="match status" value="1"/>
</dbReference>
<evidence type="ECO:0000256" key="5">
    <source>
        <dbReference type="ARBA" id="ARBA00022692"/>
    </source>
</evidence>
<evidence type="ECO:0000256" key="7">
    <source>
        <dbReference type="ARBA" id="ARBA00023136"/>
    </source>
</evidence>
<evidence type="ECO:0000256" key="6">
    <source>
        <dbReference type="ARBA" id="ARBA00022989"/>
    </source>
</evidence>
<dbReference type="Proteomes" id="UP000694257">
    <property type="component" value="Chromosome"/>
</dbReference>
<dbReference type="Pfam" id="PF01594">
    <property type="entry name" value="AI-2E_transport"/>
    <property type="match status" value="1"/>
</dbReference>